<sequence length="170" mass="18543">MRFVSIRKRRPIDGVPTAITERAIDHRAAFKDSPLRIQVSERSALSLFSWSAPLWHCWVALGREQEDRHRLGCDWTGYGSWAEGSRVAPSQACGGAAQSAPSNWNVDRGAGTAPCLLLFSQNKLELVALLGGLVALLGGRPRHRAAGTLHLTVPKTLLELQGPVKSTKKE</sequence>
<evidence type="ECO:0000313" key="1">
    <source>
        <dbReference type="EMBL" id="TNN52958.1"/>
    </source>
</evidence>
<dbReference type="AlphaFoldDB" id="A0A4Z2GHC5"/>
<dbReference type="EMBL" id="SRLO01000531">
    <property type="protein sequence ID" value="TNN52958.1"/>
    <property type="molecule type" value="Genomic_DNA"/>
</dbReference>
<proteinExistence type="predicted"/>
<reference evidence="1 2" key="1">
    <citation type="submission" date="2019-03" db="EMBL/GenBank/DDBJ databases">
        <title>First draft genome of Liparis tanakae, snailfish: a comprehensive survey of snailfish specific genes.</title>
        <authorList>
            <person name="Kim W."/>
            <person name="Song I."/>
            <person name="Jeong J.-H."/>
            <person name="Kim D."/>
            <person name="Kim S."/>
            <person name="Ryu S."/>
            <person name="Song J.Y."/>
            <person name="Lee S.K."/>
        </authorList>
    </citation>
    <scope>NUCLEOTIDE SEQUENCE [LARGE SCALE GENOMIC DNA]</scope>
    <source>
        <tissue evidence="1">Muscle</tissue>
    </source>
</reference>
<dbReference type="Proteomes" id="UP000314294">
    <property type="component" value="Unassembled WGS sequence"/>
</dbReference>
<keyword evidence="2" id="KW-1185">Reference proteome</keyword>
<evidence type="ECO:0000313" key="2">
    <source>
        <dbReference type="Proteomes" id="UP000314294"/>
    </source>
</evidence>
<name>A0A4Z2GHC5_9TELE</name>
<gene>
    <name evidence="1" type="ORF">EYF80_036823</name>
</gene>
<organism evidence="1 2">
    <name type="scientific">Liparis tanakae</name>
    <name type="common">Tanaka's snailfish</name>
    <dbReference type="NCBI Taxonomy" id="230148"/>
    <lineage>
        <taxon>Eukaryota</taxon>
        <taxon>Metazoa</taxon>
        <taxon>Chordata</taxon>
        <taxon>Craniata</taxon>
        <taxon>Vertebrata</taxon>
        <taxon>Euteleostomi</taxon>
        <taxon>Actinopterygii</taxon>
        <taxon>Neopterygii</taxon>
        <taxon>Teleostei</taxon>
        <taxon>Neoteleostei</taxon>
        <taxon>Acanthomorphata</taxon>
        <taxon>Eupercaria</taxon>
        <taxon>Perciformes</taxon>
        <taxon>Cottioidei</taxon>
        <taxon>Cottales</taxon>
        <taxon>Liparidae</taxon>
        <taxon>Liparis</taxon>
    </lineage>
</organism>
<accession>A0A4Z2GHC5</accession>
<protein>
    <submittedName>
        <fullName evidence="1">Uncharacterized protein</fullName>
    </submittedName>
</protein>
<comment type="caution">
    <text evidence="1">The sequence shown here is derived from an EMBL/GenBank/DDBJ whole genome shotgun (WGS) entry which is preliminary data.</text>
</comment>